<dbReference type="PANTHER" id="PTHR22916:SF3">
    <property type="entry name" value="UDP-GLCNAC:BETAGAL BETA-1,3-N-ACETYLGLUCOSAMINYLTRANSFERASE-LIKE PROTEIN 1"/>
    <property type="match status" value="1"/>
</dbReference>
<dbReference type="SUPFAM" id="SSF53448">
    <property type="entry name" value="Nucleotide-diphospho-sugar transferases"/>
    <property type="match status" value="1"/>
</dbReference>
<dbReference type="Gene3D" id="3.90.550.10">
    <property type="entry name" value="Spore Coat Polysaccharide Biosynthesis Protein SpsA, Chain A"/>
    <property type="match status" value="1"/>
</dbReference>
<dbReference type="PANTHER" id="PTHR22916">
    <property type="entry name" value="GLYCOSYLTRANSFERASE"/>
    <property type="match status" value="1"/>
</dbReference>
<evidence type="ECO:0000259" key="1">
    <source>
        <dbReference type="Pfam" id="PF00535"/>
    </source>
</evidence>
<name>A0A7H1BJG6_9ACTN</name>
<gene>
    <name evidence="2" type="ORF">IAG42_21480</name>
</gene>
<keyword evidence="3" id="KW-1185">Reference proteome</keyword>
<dbReference type="EMBL" id="CP061281">
    <property type="protein sequence ID" value="QNS08871.1"/>
    <property type="molecule type" value="Genomic_DNA"/>
</dbReference>
<sequence>MVIGYDDAAHVAAATRSALDQGPAVTEVIAVDDASTDDSGRLLGELAARDPRLHVVRRSTNSGGCGTPRNDGLARAAAPYVMFLDSDDVLPPGAAAALLDAARRHEADLVSGLCVRRELPSGQETPWLPELYARPGVLTDPGQRPGLVRDTLCVNKLYRTEFLREHGIRFPDGRCLYEDFVFTARVLAARPRTALIPDTVYVWQVRRAADRLSLSLDRTGIDNWQARLDAHREAVDILLSAGLPKLARAARAHFIDHSLRMYARELELRGAEYRAEWWRRTRAHLQTFDTADLEAAPSPGRMIGRVILASPAPRDLPRLKEVAARPARLRPPYARTADGTPVWSADLPEVALTHLLERPAHLLPLAVDGELRPGRRGTRLRLLLHDLYGRMADAKPRAVDVTLLDRQRGTAAQHRTAELVPNAAGNLWTAETRLDLSALSRSGTWDIQLRVHFADGTHRDATAHASTGPGLLRRTALPSRRHGVLLAQPYATHSGALALRTAPGVRGALTVARRRLRRLLR</sequence>
<organism evidence="2 3">
    <name type="scientific">Streptomyces xanthii</name>
    <dbReference type="NCBI Taxonomy" id="2768069"/>
    <lineage>
        <taxon>Bacteria</taxon>
        <taxon>Bacillati</taxon>
        <taxon>Actinomycetota</taxon>
        <taxon>Actinomycetes</taxon>
        <taxon>Kitasatosporales</taxon>
        <taxon>Streptomycetaceae</taxon>
        <taxon>Streptomyces</taxon>
    </lineage>
</organism>
<protein>
    <submittedName>
        <fullName evidence="2">Glycosyltransferase family 2 protein</fullName>
    </submittedName>
</protein>
<dbReference type="InterPro" id="IPR029044">
    <property type="entry name" value="Nucleotide-diphossugar_trans"/>
</dbReference>
<accession>A0A7H1BJG6</accession>
<dbReference type="KEGG" id="sxn:IAG42_21480"/>
<dbReference type="Pfam" id="PF00535">
    <property type="entry name" value="Glycos_transf_2"/>
    <property type="match status" value="1"/>
</dbReference>
<dbReference type="CDD" id="cd00761">
    <property type="entry name" value="Glyco_tranf_GTA_type"/>
    <property type="match status" value="1"/>
</dbReference>
<proteinExistence type="predicted"/>
<dbReference type="Proteomes" id="UP000516428">
    <property type="component" value="Chromosome"/>
</dbReference>
<evidence type="ECO:0000313" key="3">
    <source>
        <dbReference type="Proteomes" id="UP000516428"/>
    </source>
</evidence>
<keyword evidence="2" id="KW-0808">Transferase</keyword>
<dbReference type="InterPro" id="IPR001173">
    <property type="entry name" value="Glyco_trans_2-like"/>
</dbReference>
<dbReference type="GO" id="GO:0016758">
    <property type="term" value="F:hexosyltransferase activity"/>
    <property type="evidence" value="ECO:0007669"/>
    <property type="project" value="UniProtKB-ARBA"/>
</dbReference>
<dbReference type="AlphaFoldDB" id="A0A7H1BJG6"/>
<feature type="domain" description="Glycosyltransferase 2-like" evidence="1">
    <location>
        <begin position="8"/>
        <end position="166"/>
    </location>
</feature>
<reference evidence="2 3" key="1">
    <citation type="submission" date="2020-09" db="EMBL/GenBank/DDBJ databases">
        <title>A novel species.</title>
        <authorList>
            <person name="Gao J."/>
        </authorList>
    </citation>
    <scope>NUCLEOTIDE SEQUENCE [LARGE SCALE GENOMIC DNA]</scope>
    <source>
        <strain evidence="2 3">CRXT-Y-14</strain>
    </source>
</reference>
<evidence type="ECO:0000313" key="2">
    <source>
        <dbReference type="EMBL" id="QNS08871.1"/>
    </source>
</evidence>